<dbReference type="EMBL" id="JACXAI010000051">
    <property type="protein sequence ID" value="MBD1383345.1"/>
    <property type="molecule type" value="Genomic_DNA"/>
</dbReference>
<dbReference type="Proteomes" id="UP000626844">
    <property type="component" value="Unassembled WGS sequence"/>
</dbReference>
<accession>A0A926RZZ0</accession>
<dbReference type="InterPro" id="IPR016181">
    <property type="entry name" value="Acyl_CoA_acyltransferase"/>
</dbReference>
<keyword evidence="3" id="KW-1185">Reference proteome</keyword>
<comment type="caution">
    <text evidence="2">The sequence shown here is derived from an EMBL/GenBank/DDBJ whole genome shotgun (WGS) entry which is preliminary data.</text>
</comment>
<name>A0A926RZZ0_9BACI</name>
<protein>
    <submittedName>
        <fullName evidence="2">GNAT family N-acetyltransferase</fullName>
    </submittedName>
</protein>
<dbReference type="InterPro" id="IPR000182">
    <property type="entry name" value="GNAT_dom"/>
</dbReference>
<organism evidence="2 3">
    <name type="scientific">Metabacillus arenae</name>
    <dbReference type="NCBI Taxonomy" id="2771434"/>
    <lineage>
        <taxon>Bacteria</taxon>
        <taxon>Bacillati</taxon>
        <taxon>Bacillota</taxon>
        <taxon>Bacilli</taxon>
        <taxon>Bacillales</taxon>
        <taxon>Bacillaceae</taxon>
        <taxon>Metabacillus</taxon>
    </lineage>
</organism>
<evidence type="ECO:0000259" key="1">
    <source>
        <dbReference type="PROSITE" id="PS51186"/>
    </source>
</evidence>
<gene>
    <name evidence="2" type="ORF">IC621_24470</name>
</gene>
<evidence type="ECO:0000313" key="2">
    <source>
        <dbReference type="EMBL" id="MBD1383345.1"/>
    </source>
</evidence>
<dbReference type="Pfam" id="PF13508">
    <property type="entry name" value="Acetyltransf_7"/>
    <property type="match status" value="1"/>
</dbReference>
<proteinExistence type="predicted"/>
<dbReference type="SUPFAM" id="SSF55729">
    <property type="entry name" value="Acyl-CoA N-acyltransferases (Nat)"/>
    <property type="match status" value="1"/>
</dbReference>
<reference evidence="2" key="1">
    <citation type="submission" date="2020-09" db="EMBL/GenBank/DDBJ databases">
        <title>A novel bacterium of genus Bacillus, isolated from South China Sea.</title>
        <authorList>
            <person name="Huang H."/>
            <person name="Mo K."/>
            <person name="Hu Y."/>
        </authorList>
    </citation>
    <scope>NUCLEOTIDE SEQUENCE</scope>
    <source>
        <strain evidence="2">IB182487</strain>
    </source>
</reference>
<dbReference type="GO" id="GO:0016747">
    <property type="term" value="F:acyltransferase activity, transferring groups other than amino-acyl groups"/>
    <property type="evidence" value="ECO:0007669"/>
    <property type="project" value="InterPro"/>
</dbReference>
<dbReference type="PROSITE" id="PS51186">
    <property type="entry name" value="GNAT"/>
    <property type="match status" value="1"/>
</dbReference>
<dbReference type="CDD" id="cd04301">
    <property type="entry name" value="NAT_SF"/>
    <property type="match status" value="1"/>
</dbReference>
<dbReference type="AlphaFoldDB" id="A0A926RZZ0"/>
<sequence length="156" mass="17985">MKITEIKQGTELFDKAVQVFWGQWGNEGNYKFYNDAILHSCNTSEEIPRFYVALNNKSIIGTYALIRNDLNSRQDLWPWLACLYVDPEFRGNEMGSRLLEHALKEAARKGFSKLYLTSDLEGYYEKYGWTHLTECYGASGGSIKLYEKSTSLNDKP</sequence>
<dbReference type="Gene3D" id="3.40.630.30">
    <property type="match status" value="1"/>
</dbReference>
<evidence type="ECO:0000313" key="3">
    <source>
        <dbReference type="Proteomes" id="UP000626844"/>
    </source>
</evidence>
<feature type="domain" description="N-acetyltransferase" evidence="1">
    <location>
        <begin position="1"/>
        <end position="153"/>
    </location>
</feature>